<dbReference type="Pfam" id="PF07508">
    <property type="entry name" value="Recombinase"/>
    <property type="match status" value="1"/>
</dbReference>
<reference evidence="2" key="1">
    <citation type="journal article" date="2015" name="Antimicrob. Agents Chemother.">
        <title>Novel Type XII Staphylococcal Cassette Chromosome mec Harboring a New Cassette Chromosome Recombinase, CcrC2.</title>
        <authorList>
            <person name="Wu Z."/>
            <person name="Li F."/>
            <person name="Liu D."/>
            <person name="Xue H."/>
            <person name="Zhao X."/>
        </authorList>
    </citation>
    <scope>NUCLEOTIDE SEQUENCE</scope>
    <source>
        <strain evidence="2">BA01611</strain>
    </source>
</reference>
<dbReference type="InterPro" id="IPR050639">
    <property type="entry name" value="SSR_resolvase"/>
</dbReference>
<dbReference type="PANTHER" id="PTHR30461:SF23">
    <property type="entry name" value="DNA RECOMBINASE-RELATED"/>
    <property type="match status" value="1"/>
</dbReference>
<dbReference type="InterPro" id="IPR025827">
    <property type="entry name" value="Zn_ribbon_recom_dom"/>
</dbReference>
<dbReference type="SMART" id="SM00857">
    <property type="entry name" value="Resolvase"/>
    <property type="match status" value="1"/>
</dbReference>
<protein>
    <submittedName>
        <fullName evidence="2">Cassette chromosome recombinase C2</fullName>
    </submittedName>
</protein>
<dbReference type="SUPFAM" id="SSF53041">
    <property type="entry name" value="Resolvase-like"/>
    <property type="match status" value="1"/>
</dbReference>
<dbReference type="InterPro" id="IPR006119">
    <property type="entry name" value="Resolv_N"/>
</dbReference>
<proteinExistence type="predicted"/>
<dbReference type="GO" id="GO:0003677">
    <property type="term" value="F:DNA binding"/>
    <property type="evidence" value="ECO:0007669"/>
    <property type="project" value="InterPro"/>
</dbReference>
<dbReference type="InterPro" id="IPR036162">
    <property type="entry name" value="Resolvase-like_N_sf"/>
</dbReference>
<feature type="coiled-coil region" evidence="1">
    <location>
        <begin position="400"/>
        <end position="462"/>
    </location>
</feature>
<evidence type="ECO:0000256" key="1">
    <source>
        <dbReference type="SAM" id="Coils"/>
    </source>
</evidence>
<evidence type="ECO:0000313" key="2">
    <source>
        <dbReference type="EMBL" id="ALF44648.1"/>
    </source>
</evidence>
<dbReference type="Pfam" id="PF00239">
    <property type="entry name" value="Resolvase"/>
    <property type="match status" value="1"/>
</dbReference>
<dbReference type="CDD" id="cd00338">
    <property type="entry name" value="Ser_Recombinase"/>
    <property type="match status" value="1"/>
</dbReference>
<name>A0A0N7ELB4_STAAU</name>
<dbReference type="GO" id="GO:0000150">
    <property type="term" value="F:DNA strand exchange activity"/>
    <property type="evidence" value="ECO:0007669"/>
    <property type="project" value="InterPro"/>
</dbReference>
<dbReference type="Gene3D" id="3.40.50.1390">
    <property type="entry name" value="Resolvase, N-terminal catalytic domain"/>
    <property type="match status" value="1"/>
</dbReference>
<gene>
    <name evidence="2" type="primary">ccrC2</name>
</gene>
<dbReference type="AlphaFoldDB" id="A0A0N7ELB4"/>
<dbReference type="PROSITE" id="PS51737">
    <property type="entry name" value="RECOMBINASE_DNA_BIND"/>
    <property type="match status" value="1"/>
</dbReference>
<dbReference type="NCBIfam" id="NF047347">
    <property type="entry name" value="SCCmet_CcrC"/>
    <property type="match status" value="1"/>
</dbReference>
<organism evidence="2">
    <name type="scientific">Staphylococcus aureus</name>
    <dbReference type="NCBI Taxonomy" id="1280"/>
    <lineage>
        <taxon>Bacteria</taxon>
        <taxon>Bacillati</taxon>
        <taxon>Bacillota</taxon>
        <taxon>Bacilli</taxon>
        <taxon>Bacillales</taxon>
        <taxon>Staphylococcaceae</taxon>
        <taxon>Staphylococcus</taxon>
    </lineage>
</organism>
<dbReference type="InterPro" id="IPR038109">
    <property type="entry name" value="DNA_bind_recomb_sf"/>
</dbReference>
<dbReference type="EMBL" id="KR187111">
    <property type="protein sequence ID" value="ALF44648.1"/>
    <property type="molecule type" value="Genomic_DNA"/>
</dbReference>
<accession>A0A0N7ELB4</accession>
<dbReference type="InterPro" id="IPR011109">
    <property type="entry name" value="DNA_bind_recombinase_dom"/>
</dbReference>
<dbReference type="Pfam" id="PF13408">
    <property type="entry name" value="Zn_ribbon_recom"/>
    <property type="match status" value="1"/>
</dbReference>
<dbReference type="PROSITE" id="PS51736">
    <property type="entry name" value="RECOMBINASES_3"/>
    <property type="match status" value="1"/>
</dbReference>
<dbReference type="Gene3D" id="3.90.1750.20">
    <property type="entry name" value="Putative Large Serine Recombinase, Chain B, Domain 2"/>
    <property type="match status" value="1"/>
</dbReference>
<dbReference type="RefSeq" id="WP_031590875.1">
    <property type="nucleotide sequence ID" value="NZ_CP019945.1"/>
</dbReference>
<sequence length="561" mass="64984">MKRKVAIYTRVSTKEQLKQGYSIQQQADLLIKKAKQIFPDDEYEIYSDEGISGKNIEARPGMKRLLEDIENRQIKVVMSWKLNRLSRSNRDIQNIIYEFRRGGAYYISISENIDTSTQNGEMMIGAFGLVAQIERETIVSNVKMGMNAKAKQGEAITGRVLGYVLKPNPLTGKNELVIDEFEANIVRQIFDLYLNQNKGLKAIANYLNKQGYHTINKKPFSVYGVKYILNNPVYKGYVRFNNYQNWAVERRSGKNDKSKVILVQGKHKAIIDEEIFDKTHEKLAAKSFKPGRPIGGDFWLRGLIKCPECGNNMVCRRTYYNTKKSNERTIKRYYICSLFNRAGSAACHSNAIKAEVVERVVYFHLRRILSQPHVVKTIATQVIDAMEKKKANQTPMSIDTNSLENQKKKLQKRKERLIDLYLDEEIDKETMQNKQDKLNVQLEKIDEQLKQAEVMNKASQDIAIPNYKKIKGQLYVMLYRFTGYMKKANPEAKNKLMHMLIDSIELTTDKQVKLIKYKIDESLLPQSIKKDCGNFFMPKFNFVINVTKKNRIENLSLLPLF</sequence>
<keyword evidence="1" id="KW-0175">Coiled coil</keyword>
<dbReference type="PANTHER" id="PTHR30461">
    <property type="entry name" value="DNA-INVERTASE FROM LAMBDOID PROPHAGE"/>
    <property type="match status" value="1"/>
</dbReference>